<keyword evidence="1" id="KW-0687">Ribonucleoprotein</keyword>
<dbReference type="AlphaFoldDB" id="A0AA41NA49"/>
<proteinExistence type="predicted"/>
<dbReference type="InterPro" id="IPR029064">
    <property type="entry name" value="Ribosomal_eL30-like_sf"/>
</dbReference>
<protein>
    <submittedName>
        <fullName evidence="1">60S ribosomal protein L7a</fullName>
    </submittedName>
</protein>
<name>A0AA41NA49_SCICA</name>
<organism evidence="1 2">
    <name type="scientific">Sciurus carolinensis</name>
    <name type="common">Eastern gray squirrel</name>
    <dbReference type="NCBI Taxonomy" id="30640"/>
    <lineage>
        <taxon>Eukaryota</taxon>
        <taxon>Metazoa</taxon>
        <taxon>Chordata</taxon>
        <taxon>Craniata</taxon>
        <taxon>Vertebrata</taxon>
        <taxon>Euteleostomi</taxon>
        <taxon>Mammalia</taxon>
        <taxon>Eutheria</taxon>
        <taxon>Euarchontoglires</taxon>
        <taxon>Glires</taxon>
        <taxon>Rodentia</taxon>
        <taxon>Sciuromorpha</taxon>
        <taxon>Sciuridae</taxon>
        <taxon>Sciurinae</taxon>
        <taxon>Sciurini</taxon>
        <taxon>Sciurus</taxon>
    </lineage>
</organism>
<accession>A0AA41NA49</accession>
<reference evidence="1" key="1">
    <citation type="submission" date="2020-03" db="EMBL/GenBank/DDBJ databases">
        <title>Studies in the Genomics of Life Span.</title>
        <authorList>
            <person name="Glass D."/>
        </authorList>
    </citation>
    <scope>NUCLEOTIDE SEQUENCE</scope>
    <source>
        <strain evidence="1">SUZIE</strain>
        <tissue evidence="1">Muscle</tissue>
    </source>
</reference>
<keyword evidence="2" id="KW-1185">Reference proteome</keyword>
<sequence length="126" mass="13825">MKAPLLSDAAEVVQATKVGNLNWEEDNGGRVKEARAIEEVKLSCSWWLGNGGEKRAKGRHSAPVLTQVNSEDKGALAQLVEALRTNYNGRHEICSHWGSNVLEPKLLAHSVKLQKAKAKELTTKLD</sequence>
<gene>
    <name evidence="1" type="ORF">SUZIE_189025</name>
</gene>
<evidence type="ECO:0000313" key="1">
    <source>
        <dbReference type="EMBL" id="MBZ3886653.1"/>
    </source>
</evidence>
<evidence type="ECO:0000313" key="2">
    <source>
        <dbReference type="Proteomes" id="UP001166674"/>
    </source>
</evidence>
<comment type="caution">
    <text evidence="1">The sequence shown here is derived from an EMBL/GenBank/DDBJ whole genome shotgun (WGS) entry which is preliminary data.</text>
</comment>
<dbReference type="Gene3D" id="3.30.1330.30">
    <property type="match status" value="1"/>
</dbReference>
<keyword evidence="1" id="KW-0689">Ribosomal protein</keyword>
<dbReference type="EMBL" id="JAATJV010410842">
    <property type="protein sequence ID" value="MBZ3886653.1"/>
    <property type="molecule type" value="Genomic_DNA"/>
</dbReference>
<dbReference type="GO" id="GO:0005840">
    <property type="term" value="C:ribosome"/>
    <property type="evidence" value="ECO:0007669"/>
    <property type="project" value="UniProtKB-KW"/>
</dbReference>
<dbReference type="Proteomes" id="UP001166674">
    <property type="component" value="Unassembled WGS sequence"/>
</dbReference>